<dbReference type="AlphaFoldDB" id="A0A158RMH9"/>
<dbReference type="KEGG" id="bcx:BCA_2281"/>
<evidence type="ECO:0008006" key="3">
    <source>
        <dbReference type="Google" id="ProtNLM"/>
    </source>
</evidence>
<sequence length="276" mass="31982">MERDNLMKVGAFMGETRNLMNSIWFGEKTILAKWEIKEKILKSLTETEVLFNLIELFKTGDFTQKPLLVQLMNQTKDEAVLNLCIRVFLSVATHEDLRDSNNLRFLSEVTEETVDTFASAATTSLSLEVIPYLLALLEEWEEFSETGTIIRDSIDSFINFEDQIGEDATIDEIGNFYFKYCQEKDTNSYYFQQNLAFPGDLAKKLIQRVMIAANNEEQLKMELIPSLLSIWTGKRVPADYNTIISASNYKDFIDYINELSSENWEKGQKYFYGYKL</sequence>
<evidence type="ECO:0000313" key="1">
    <source>
        <dbReference type="EMBL" id="ACO28421.1"/>
    </source>
</evidence>
<evidence type="ECO:0000313" key="2">
    <source>
        <dbReference type="Proteomes" id="UP000002210"/>
    </source>
</evidence>
<proteinExistence type="predicted"/>
<dbReference type="Pfam" id="PF15573">
    <property type="entry name" value="Imm47"/>
    <property type="match status" value="1"/>
</dbReference>
<accession>A0A158RMH9</accession>
<dbReference type="Proteomes" id="UP000002210">
    <property type="component" value="Chromosome"/>
</dbReference>
<name>A0A158RMH9_BACC3</name>
<dbReference type="InterPro" id="IPR029076">
    <property type="entry name" value="Imm47"/>
</dbReference>
<reference evidence="1 2" key="1">
    <citation type="submission" date="2009-02" db="EMBL/GenBank/DDBJ databases">
        <title>Genome sequence of Bacillus cereus 03BB102.</title>
        <authorList>
            <person name="Dodson R.J."/>
            <person name="Jackson P."/>
            <person name="Munk A.C."/>
            <person name="Brettin T."/>
            <person name="Bruce D."/>
            <person name="Detter C."/>
            <person name="Tapia R."/>
            <person name="Han C."/>
            <person name="Sutton G."/>
            <person name="Sims D."/>
        </authorList>
    </citation>
    <scope>NUCLEOTIDE SEQUENCE [LARGE SCALE GENOMIC DNA]</scope>
    <source>
        <strain evidence="1 2">03BB102</strain>
    </source>
</reference>
<protein>
    <recommendedName>
        <fullName evidence="3">Group-specific protein</fullName>
    </recommendedName>
</protein>
<organism evidence="1 2">
    <name type="scientific">Bacillus cereus (strain 03BB102)</name>
    <dbReference type="NCBI Taxonomy" id="572264"/>
    <lineage>
        <taxon>Bacteria</taxon>
        <taxon>Bacillati</taxon>
        <taxon>Bacillota</taxon>
        <taxon>Bacilli</taxon>
        <taxon>Bacillales</taxon>
        <taxon>Bacillaceae</taxon>
        <taxon>Bacillus</taxon>
        <taxon>Bacillus cereus group</taxon>
    </lineage>
</organism>
<gene>
    <name evidence="1" type="ordered locus">BCA_2281</name>
</gene>
<dbReference type="EMBL" id="CP001407">
    <property type="protein sequence ID" value="ACO28421.1"/>
    <property type="molecule type" value="Genomic_DNA"/>
</dbReference>